<dbReference type="SUPFAM" id="SSF55073">
    <property type="entry name" value="Nucleotide cyclase"/>
    <property type="match status" value="1"/>
</dbReference>
<evidence type="ECO:0000259" key="3">
    <source>
        <dbReference type="PROSITE" id="PS50887"/>
    </source>
</evidence>
<dbReference type="AlphaFoldDB" id="A0A3A3FJT1"/>
<evidence type="ECO:0000313" key="4">
    <source>
        <dbReference type="EMBL" id="RJF91742.1"/>
    </source>
</evidence>
<dbReference type="InterPro" id="IPR001633">
    <property type="entry name" value="EAL_dom"/>
</dbReference>
<dbReference type="CDD" id="cd01949">
    <property type="entry name" value="GGDEF"/>
    <property type="match status" value="1"/>
</dbReference>
<dbReference type="CDD" id="cd01948">
    <property type="entry name" value="EAL"/>
    <property type="match status" value="1"/>
</dbReference>
<gene>
    <name evidence="4" type="ORF">D3871_23910</name>
</gene>
<dbReference type="Gene3D" id="3.30.70.270">
    <property type="match status" value="1"/>
</dbReference>
<evidence type="ECO:0000256" key="1">
    <source>
        <dbReference type="SAM" id="Phobius"/>
    </source>
</evidence>
<dbReference type="InterPro" id="IPR029787">
    <property type="entry name" value="Nucleotide_cyclase"/>
</dbReference>
<dbReference type="InterPro" id="IPR052155">
    <property type="entry name" value="Biofilm_reg_signaling"/>
</dbReference>
<dbReference type="Pfam" id="PF00990">
    <property type="entry name" value="GGDEF"/>
    <property type="match status" value="1"/>
</dbReference>
<reference evidence="5" key="1">
    <citation type="submission" date="2018-09" db="EMBL/GenBank/DDBJ databases">
        <authorList>
            <person name="Zhu H."/>
        </authorList>
    </citation>
    <scope>NUCLEOTIDE SEQUENCE [LARGE SCALE GENOMIC DNA]</scope>
    <source>
        <strain evidence="5">K1R23-30</strain>
    </source>
</reference>
<proteinExistence type="predicted"/>
<dbReference type="SMART" id="SM00267">
    <property type="entry name" value="GGDEF"/>
    <property type="match status" value="1"/>
</dbReference>
<dbReference type="InterPro" id="IPR043128">
    <property type="entry name" value="Rev_trsase/Diguanyl_cyclase"/>
</dbReference>
<evidence type="ECO:0000259" key="2">
    <source>
        <dbReference type="PROSITE" id="PS50883"/>
    </source>
</evidence>
<dbReference type="PROSITE" id="PS50887">
    <property type="entry name" value="GGDEF"/>
    <property type="match status" value="1"/>
</dbReference>
<dbReference type="SUPFAM" id="SSF141868">
    <property type="entry name" value="EAL domain-like"/>
    <property type="match status" value="1"/>
</dbReference>
<dbReference type="EMBL" id="QYUO01000003">
    <property type="protein sequence ID" value="RJF91742.1"/>
    <property type="molecule type" value="Genomic_DNA"/>
</dbReference>
<dbReference type="PROSITE" id="PS50883">
    <property type="entry name" value="EAL"/>
    <property type="match status" value="1"/>
</dbReference>
<feature type="domain" description="EAL" evidence="2">
    <location>
        <begin position="646"/>
        <end position="900"/>
    </location>
</feature>
<dbReference type="Proteomes" id="UP000265955">
    <property type="component" value="Unassembled WGS sequence"/>
</dbReference>
<dbReference type="Gene3D" id="3.20.20.450">
    <property type="entry name" value="EAL domain"/>
    <property type="match status" value="1"/>
</dbReference>
<dbReference type="CDD" id="cd12914">
    <property type="entry name" value="PDC1_DGC_like"/>
    <property type="match status" value="1"/>
</dbReference>
<dbReference type="InterPro" id="IPR035919">
    <property type="entry name" value="EAL_sf"/>
</dbReference>
<sequence>MKPMMTDTDKVHAGNDFNVTQKRWRFLRKQSKVIFAWMGGAAVIGVLGWILLFHTLNKQIADIDVATRVHVAAMSRGYAEQLARMLEAVDQTILHVRYEWNLTSGKLRLDMIPDEGLFPPASLFFVAVIDRHGDVLTSTIGDSERLNVSDKSYFTAHTKSTTDKLYFAPPTVTHTVGANVLQFSRRVVDNDGNFQGVVLAAVAPKYLTSSYDMNALGTNGFLGIVGNDHAVRVTRIGETVHTAAVPAFSNTPPFLSEKGTELLNGEQWFSDKRSRYVAWEPVKGYPIFAITGLDEKQVYAPHEAYRRRAIIAASALTSLLGLITIIATLSSLRLAWRKEEFETVRTAYRMATEDGNEGFYIARPVKDEIGAILDFDIIDCNQRGAAFFKLRHDELVGRRISRSRFGMVLKERQTMLWEAFESGASQAEVEVPEFLDLGPTWLHVKAVRVDEEIAITLYDMSSTKAHIKELERREHVDSLTGLFNRHWVRTYLPEVLEKAKSSNDMLAVLHLDLDGFKAINDAMGHACGDELLRAAADRLCAVVRPQDNVIRATSDEFLILLRGLPDSREAAMVAERAVAAFKDGFGLSQGYHRIGVSIGISIFPQDAADADNLLAYADIAMFSAKKGGKGTYRFYDPHFYEAMRMRFETEKDLRRAIEHDEFVMYYQPRVNIETGTTSSMESLVRWTHPKRGLVNPTEFVPLAEETGLVVGMGSLIIDKVCRQIGEWKKGGQPVVPVSINVSPRQFTDSDVVALFRTAIEKYDINPDLVEIEVTESSMMGDDERVLQTLSRLQAMGIKLLVDDFGTGYSSLSQLQRMDFDVLKVDRSFTCQIDRTNEGNVFVKAIITMAHALGMTVVAEGVENEEQLRILKSLACDEIQGFYISRPLPPSERQPILPRYFLRSVA</sequence>
<feature type="domain" description="GGDEF" evidence="3">
    <location>
        <begin position="504"/>
        <end position="637"/>
    </location>
</feature>
<protein>
    <submittedName>
        <fullName evidence="4">EAL domain-containing protein</fullName>
    </submittedName>
</protein>
<comment type="caution">
    <text evidence="4">The sequence shown here is derived from an EMBL/GenBank/DDBJ whole genome shotgun (WGS) entry which is preliminary data.</text>
</comment>
<keyword evidence="1" id="KW-0472">Membrane</keyword>
<dbReference type="Pfam" id="PF00563">
    <property type="entry name" value="EAL"/>
    <property type="match status" value="1"/>
</dbReference>
<evidence type="ECO:0000313" key="5">
    <source>
        <dbReference type="Proteomes" id="UP000265955"/>
    </source>
</evidence>
<dbReference type="InterPro" id="IPR000160">
    <property type="entry name" value="GGDEF_dom"/>
</dbReference>
<dbReference type="NCBIfam" id="TIGR00254">
    <property type="entry name" value="GGDEF"/>
    <property type="match status" value="1"/>
</dbReference>
<accession>A0A3A3FJT1</accession>
<dbReference type="SMART" id="SM00052">
    <property type="entry name" value="EAL"/>
    <property type="match status" value="1"/>
</dbReference>
<feature type="transmembrane region" description="Helical" evidence="1">
    <location>
        <begin position="33"/>
        <end position="52"/>
    </location>
</feature>
<dbReference type="Gene3D" id="3.30.450.20">
    <property type="entry name" value="PAS domain"/>
    <property type="match status" value="1"/>
</dbReference>
<keyword evidence="1" id="KW-1133">Transmembrane helix</keyword>
<name>A0A3A3FJT1_9BURK</name>
<dbReference type="PANTHER" id="PTHR44757:SF2">
    <property type="entry name" value="BIOFILM ARCHITECTURE MAINTENANCE PROTEIN MBAA"/>
    <property type="match status" value="1"/>
</dbReference>
<dbReference type="PANTHER" id="PTHR44757">
    <property type="entry name" value="DIGUANYLATE CYCLASE DGCP"/>
    <property type="match status" value="1"/>
</dbReference>
<keyword evidence="5" id="KW-1185">Reference proteome</keyword>
<keyword evidence="1" id="KW-0812">Transmembrane</keyword>
<organism evidence="4 5">
    <name type="scientific">Noviherbaspirillum saxi</name>
    <dbReference type="NCBI Taxonomy" id="2320863"/>
    <lineage>
        <taxon>Bacteria</taxon>
        <taxon>Pseudomonadati</taxon>
        <taxon>Pseudomonadota</taxon>
        <taxon>Betaproteobacteria</taxon>
        <taxon>Burkholderiales</taxon>
        <taxon>Oxalobacteraceae</taxon>
        <taxon>Noviherbaspirillum</taxon>
    </lineage>
</organism>